<accession>A0A4S3MGL6</accession>
<organism evidence="4 5">
    <name type="scientific">Thalassobius vesicularis</name>
    <dbReference type="NCBI Taxonomy" id="1294297"/>
    <lineage>
        <taxon>Bacteria</taxon>
        <taxon>Pseudomonadati</taxon>
        <taxon>Pseudomonadota</taxon>
        <taxon>Alphaproteobacteria</taxon>
        <taxon>Rhodobacterales</taxon>
        <taxon>Roseobacteraceae</taxon>
        <taxon>Thalassovita</taxon>
    </lineage>
</organism>
<feature type="domain" description="CN hydrolase" evidence="3">
    <location>
        <begin position="1"/>
        <end position="254"/>
    </location>
</feature>
<dbReference type="PROSITE" id="PS50263">
    <property type="entry name" value="CN_HYDROLASE"/>
    <property type="match status" value="1"/>
</dbReference>
<keyword evidence="5" id="KW-1185">Reference proteome</keyword>
<dbReference type="PANTHER" id="PTHR23088">
    <property type="entry name" value="NITRILASE-RELATED"/>
    <property type="match status" value="1"/>
</dbReference>
<dbReference type="Proteomes" id="UP000306113">
    <property type="component" value="Unassembled WGS sequence"/>
</dbReference>
<dbReference type="GO" id="GO:0016811">
    <property type="term" value="F:hydrolase activity, acting on carbon-nitrogen (but not peptide) bonds, in linear amides"/>
    <property type="evidence" value="ECO:0007669"/>
    <property type="project" value="InterPro"/>
</dbReference>
<dbReference type="PANTHER" id="PTHR23088:SF27">
    <property type="entry name" value="DEAMINATED GLUTATHIONE AMIDASE"/>
    <property type="match status" value="1"/>
</dbReference>
<dbReference type="SUPFAM" id="SSF56317">
    <property type="entry name" value="Carbon-nitrogen hydrolase"/>
    <property type="match status" value="1"/>
</dbReference>
<comment type="caution">
    <text evidence="4">The sequence shown here is derived from an EMBL/GenBank/DDBJ whole genome shotgun (WGS) entry which is preliminary data.</text>
</comment>
<comment type="similarity">
    <text evidence="1">Belongs to the carbon-nitrogen hydrolase superfamily. NIT1/NIT2 family.</text>
</comment>
<evidence type="ECO:0000256" key="2">
    <source>
        <dbReference type="ARBA" id="ARBA00022801"/>
    </source>
</evidence>
<name>A0A4S3MGL6_9RHOB</name>
<dbReference type="PROSITE" id="PS01227">
    <property type="entry name" value="UPF0012"/>
    <property type="match status" value="1"/>
</dbReference>
<dbReference type="Pfam" id="PF00795">
    <property type="entry name" value="CN_hydrolase"/>
    <property type="match status" value="1"/>
</dbReference>
<dbReference type="InterPro" id="IPR001110">
    <property type="entry name" value="UPF0012_CS"/>
</dbReference>
<gene>
    <name evidence="4" type="ORF">E7681_03320</name>
</gene>
<proteinExistence type="inferred from homology"/>
<dbReference type="InterPro" id="IPR045254">
    <property type="entry name" value="Nit1/2_C-N_Hydrolase"/>
</dbReference>
<reference evidence="4 5" key="1">
    <citation type="submission" date="2019-04" db="EMBL/GenBank/DDBJ databases">
        <title>Draft genome sequence of Youngimonas vesicularis.</title>
        <authorList>
            <person name="Hameed A."/>
        </authorList>
    </citation>
    <scope>NUCLEOTIDE SEQUENCE [LARGE SCALE GENOMIC DNA]</scope>
    <source>
        <strain evidence="4 5">CC-AMW-E</strain>
    </source>
</reference>
<sequence>MRAALLQLTVSDDPVANLAETLAMVRQSAAGGAGFVLTPEVTNCISTSRAHQEAVLHLQDDDPTLAALQAEARVLGIWLLIGSLALKTGDADGRFANRSFLISPEGQIAAWYDKIHMFDVQVSETESYRESAGYRPGGHASIVDAGFAKIGLSICYDVRFPYLYRALAQAGAQILTVPAAFSPVTGAAHWEVLLRARAIETGCFVLAPAQTGTHTAQTGKPRKTYGHSLAIAPWGEVLADAGTEPGVTFVDLDMSAVQEARARVPALTHDRNFDGP</sequence>
<dbReference type="InterPro" id="IPR036526">
    <property type="entry name" value="C-N_Hydrolase_sf"/>
</dbReference>
<dbReference type="InterPro" id="IPR003010">
    <property type="entry name" value="C-N_Hydrolase"/>
</dbReference>
<dbReference type="OrthoDB" id="9811121at2"/>
<dbReference type="RefSeq" id="WP_136337828.1">
    <property type="nucleotide sequence ID" value="NZ_SSMD01000001.1"/>
</dbReference>
<dbReference type="CDD" id="cd07572">
    <property type="entry name" value="nit"/>
    <property type="match status" value="1"/>
</dbReference>
<evidence type="ECO:0000313" key="5">
    <source>
        <dbReference type="Proteomes" id="UP000306113"/>
    </source>
</evidence>
<dbReference type="EMBL" id="SSMD01000001">
    <property type="protein sequence ID" value="THD76884.1"/>
    <property type="molecule type" value="Genomic_DNA"/>
</dbReference>
<evidence type="ECO:0000256" key="1">
    <source>
        <dbReference type="ARBA" id="ARBA00010613"/>
    </source>
</evidence>
<dbReference type="AlphaFoldDB" id="A0A4S3MGL6"/>
<evidence type="ECO:0000313" key="4">
    <source>
        <dbReference type="EMBL" id="THD76884.1"/>
    </source>
</evidence>
<keyword evidence="2 4" id="KW-0378">Hydrolase</keyword>
<protein>
    <submittedName>
        <fullName evidence="4">Carbon-nitrogen hydrolase family protein</fullName>
    </submittedName>
</protein>
<dbReference type="Gene3D" id="3.60.110.10">
    <property type="entry name" value="Carbon-nitrogen hydrolase"/>
    <property type="match status" value="1"/>
</dbReference>
<evidence type="ECO:0000259" key="3">
    <source>
        <dbReference type="PROSITE" id="PS50263"/>
    </source>
</evidence>